<reference evidence="3" key="1">
    <citation type="submission" date="2022-04" db="EMBL/GenBank/DDBJ databases">
        <authorList>
            <person name="Ren T."/>
        </authorList>
    </citation>
    <scope>NUCLEOTIDE SEQUENCE</scope>
    <source>
        <strain evidence="3">F63249</strain>
    </source>
</reference>
<dbReference type="InterPro" id="IPR013783">
    <property type="entry name" value="Ig-like_fold"/>
</dbReference>
<evidence type="ECO:0000313" key="3">
    <source>
        <dbReference type="EMBL" id="MCK8481762.1"/>
    </source>
</evidence>
<dbReference type="Pfam" id="PF20009">
    <property type="entry name" value="GEVED"/>
    <property type="match status" value="1"/>
</dbReference>
<feature type="domain" description="GEVED" evidence="2">
    <location>
        <begin position="715"/>
        <end position="794"/>
    </location>
</feature>
<dbReference type="Proteomes" id="UP001203687">
    <property type="component" value="Unassembled WGS sequence"/>
</dbReference>
<protein>
    <submittedName>
        <fullName evidence="3">GEVED domain-containing protein</fullName>
    </submittedName>
</protein>
<evidence type="ECO:0000313" key="4">
    <source>
        <dbReference type="Proteomes" id="UP001203687"/>
    </source>
</evidence>
<proteinExistence type="predicted"/>
<dbReference type="InterPro" id="IPR026444">
    <property type="entry name" value="Secre_tail"/>
</dbReference>
<evidence type="ECO:0000256" key="1">
    <source>
        <dbReference type="ARBA" id="ARBA00022729"/>
    </source>
</evidence>
<dbReference type="RefSeq" id="WP_248413599.1">
    <property type="nucleotide sequence ID" value="NZ_JALPQF010000015.1"/>
</dbReference>
<accession>A0ABT0HD74</accession>
<keyword evidence="1" id="KW-0732">Signal</keyword>
<dbReference type="EMBL" id="JALPQF010000015">
    <property type="protein sequence ID" value="MCK8481762.1"/>
    <property type="molecule type" value="Genomic_DNA"/>
</dbReference>
<sequence>MKINIHFIFCLLCFTNLSVSQSTQNETSPLTWEQQLEYRFVPSIADQIKNNTFIAADLLSDREKLGRPKLWSGNKVVPGKGSQGPDQLAQLQRNAPQQQMRSTNLVFDSTTNTATPSDPTGAIGLDFYIASWNTAFQIFNRDGSPAAGMPNAADLATVFGENPGDPIVLYDAAVDRYILTQFSGNPNGFSIAVSQTNNPVTGGWHVYSSSAFQTGAFPDYTKFSIWSDAYYITANIGGGNGNVWAIERDKMLVGDPTASIQAFTAPGLVTSGFFSPQVFNVGNSDLPATGNATMVYMQDDAWDGVDDDHLKLWTINVDWVTPANSSISTPIEVSVTDFTGVFDGGGFNNLQQPNGISIDAMQAIIMNQAQFRKFATHNSVVFNFVVDAGVGEKLAAVRWYELRQADDGQPWSIYQEGTYIAPEGRHAFAASMGMDATGSIAMAYSSVSTTESVSLRYTGRFDGDPLNVMTGIEEIIVQSNTDNPTTRYADYSHLTIDPLDNETFWFTSEYFRNGNRRDAVASFQITAPLPNDVGITAINTPENGVLSNMETITVTVRNFGENEQSNIPVGYTINGGTAINETFAGPIAAGETASYVFIQNADMSINGQDYEITAFTGLTNDDNTTNDSFTKLVTNAVVYCEPSATISCFVDGIKQFILADISVDDGGDGCNTSGASQGYANRTDQMTNLDSNAGNNVYTLQAQTNWNGGANIEALSVWIDFNDNGTFEDSERLISGAFFTAVDALVDFTLTIPTDAALGTHVLRAKAIDTSANGDILNPCSDFSYGEVQDYSVTIIDSSLSLPEIDVNNSEFSIVSHPNNQFEIILKTPINDTLNLSVYTIGGQILTFNNIEKESNDAYRYELDMSYVSSGVYVVKIGRGTVFKSAKIIVK</sequence>
<evidence type="ECO:0000259" key="2">
    <source>
        <dbReference type="Pfam" id="PF20009"/>
    </source>
</evidence>
<dbReference type="Gene3D" id="2.60.40.10">
    <property type="entry name" value="Immunoglobulins"/>
    <property type="match status" value="1"/>
</dbReference>
<gene>
    <name evidence="3" type="ORF">MUY34_14110</name>
</gene>
<name>A0ABT0HD74_9FLAO</name>
<dbReference type="InterPro" id="IPR045474">
    <property type="entry name" value="GEVED"/>
</dbReference>
<comment type="caution">
    <text evidence="3">The sequence shown here is derived from an EMBL/GenBank/DDBJ whole genome shotgun (WGS) entry which is preliminary data.</text>
</comment>
<dbReference type="NCBIfam" id="TIGR04183">
    <property type="entry name" value="Por_Secre_tail"/>
    <property type="match status" value="1"/>
</dbReference>
<organism evidence="3 4">
    <name type="scientific">Psychroserpens algicola</name>
    <dbReference type="NCBI Taxonomy" id="1719034"/>
    <lineage>
        <taxon>Bacteria</taxon>
        <taxon>Pseudomonadati</taxon>
        <taxon>Bacteroidota</taxon>
        <taxon>Flavobacteriia</taxon>
        <taxon>Flavobacteriales</taxon>
        <taxon>Flavobacteriaceae</taxon>
        <taxon>Psychroserpens</taxon>
    </lineage>
</organism>
<keyword evidence="4" id="KW-1185">Reference proteome</keyword>